<accession>A0A943DDR1</accession>
<keyword evidence="1" id="KW-1133">Transmembrane helix</keyword>
<dbReference type="AlphaFoldDB" id="A0A943DDR1"/>
<name>A0A943DDR1_STRPA</name>
<reference evidence="2" key="1">
    <citation type="submission" date="2021-02" db="EMBL/GenBank/DDBJ databases">
        <title>Infant gut strain persistence is associated with maternal origin, phylogeny, and functional potential including surface adhesion and iron acquisition.</title>
        <authorList>
            <person name="Lou Y.C."/>
        </authorList>
    </citation>
    <scope>NUCLEOTIDE SEQUENCE</scope>
    <source>
        <strain evidence="2">L3_098_011G1_dasL3_098_011G1_concoct_7</strain>
    </source>
</reference>
<keyword evidence="1" id="KW-0472">Membrane</keyword>
<organism evidence="2 3">
    <name type="scientific">Streptococcus parasanguinis</name>
    <dbReference type="NCBI Taxonomy" id="1318"/>
    <lineage>
        <taxon>Bacteria</taxon>
        <taxon>Bacillati</taxon>
        <taxon>Bacillota</taxon>
        <taxon>Bacilli</taxon>
        <taxon>Lactobacillales</taxon>
        <taxon>Streptococcaceae</taxon>
        <taxon>Streptococcus</taxon>
    </lineage>
</organism>
<dbReference type="EMBL" id="JAGZFP010000005">
    <property type="protein sequence ID" value="MBS5358171.1"/>
    <property type="molecule type" value="Genomic_DNA"/>
</dbReference>
<feature type="transmembrane region" description="Helical" evidence="1">
    <location>
        <begin position="12"/>
        <end position="30"/>
    </location>
</feature>
<gene>
    <name evidence="2" type="ORF">KHX87_03550</name>
</gene>
<proteinExistence type="predicted"/>
<dbReference type="Proteomes" id="UP000709219">
    <property type="component" value="Unassembled WGS sequence"/>
</dbReference>
<evidence type="ECO:0000313" key="2">
    <source>
        <dbReference type="EMBL" id="MBS5358171.1"/>
    </source>
</evidence>
<evidence type="ECO:0000256" key="1">
    <source>
        <dbReference type="SAM" id="Phobius"/>
    </source>
</evidence>
<comment type="caution">
    <text evidence="2">The sequence shown here is derived from an EMBL/GenBank/DDBJ whole genome shotgun (WGS) entry which is preliminary data.</text>
</comment>
<sequence>MKKLKLKKRYMILSLIASLTIVYMGLRYYIKPEWFDSEFTYHKVYQYKVSKIKPQKKIIKDINIEIIHDQKEQKPTEGQWQESTRTDIKGYNDSPILHVTFTDKTKADIPLETGQIGPAFSQMNVDSKLYQKLSYRFPKLQLLGEKHRDILSTLLMLYQGDTLFQIPEANTVIQFQVKNPKNGKLQTYYQYGGDTDFDYFRPVFFLQTKSSSSKEKQEFFDAYNPSTQKNYWDRSYYSSYDNLSVSQKYRFFKLFYSDQLSNLPLGVSPTGNTFKTTITDTYILPDKNRNSEGVRVASKSKTYTDKTEYTSEILNK</sequence>
<evidence type="ECO:0000313" key="3">
    <source>
        <dbReference type="Proteomes" id="UP000709219"/>
    </source>
</evidence>
<keyword evidence="1" id="KW-0812">Transmembrane</keyword>
<protein>
    <submittedName>
        <fullName evidence="2">Uncharacterized protein</fullName>
    </submittedName>
</protein>